<dbReference type="EMBL" id="UINC01036545">
    <property type="protein sequence ID" value="SVB30685.1"/>
    <property type="molecule type" value="Genomic_DNA"/>
</dbReference>
<accession>A0A382CX82</accession>
<proteinExistence type="predicted"/>
<feature type="transmembrane region" description="Helical" evidence="1">
    <location>
        <begin position="391"/>
        <end position="412"/>
    </location>
</feature>
<gene>
    <name evidence="2" type="ORF">METZ01_LOCUS183539</name>
</gene>
<feature type="transmembrane region" description="Helical" evidence="1">
    <location>
        <begin position="268"/>
        <end position="290"/>
    </location>
</feature>
<dbReference type="SUPFAM" id="SSF103473">
    <property type="entry name" value="MFS general substrate transporter"/>
    <property type="match status" value="1"/>
</dbReference>
<feature type="non-terminal residue" evidence="2">
    <location>
        <position position="1"/>
    </location>
</feature>
<feature type="transmembrane region" description="Helical" evidence="1">
    <location>
        <begin position="357"/>
        <end position="379"/>
    </location>
</feature>
<feature type="transmembrane region" description="Helical" evidence="1">
    <location>
        <begin position="27"/>
        <end position="50"/>
    </location>
</feature>
<keyword evidence="1" id="KW-1133">Transmembrane helix</keyword>
<name>A0A382CX82_9ZZZZ</name>
<dbReference type="GO" id="GO:0022857">
    <property type="term" value="F:transmembrane transporter activity"/>
    <property type="evidence" value="ECO:0007669"/>
    <property type="project" value="InterPro"/>
</dbReference>
<feature type="transmembrane region" description="Helical" evidence="1">
    <location>
        <begin position="100"/>
        <end position="116"/>
    </location>
</feature>
<dbReference type="AlphaFoldDB" id="A0A382CX82"/>
<feature type="transmembrane region" description="Helical" evidence="1">
    <location>
        <begin position="171"/>
        <end position="192"/>
    </location>
</feature>
<feature type="transmembrane region" description="Helical" evidence="1">
    <location>
        <begin position="333"/>
        <end position="351"/>
    </location>
</feature>
<keyword evidence="1" id="KW-0472">Membrane</keyword>
<dbReference type="PANTHER" id="PTHR11360:SF308">
    <property type="entry name" value="BLL3089 PROTEIN"/>
    <property type="match status" value="1"/>
</dbReference>
<evidence type="ECO:0008006" key="3">
    <source>
        <dbReference type="Google" id="ProtNLM"/>
    </source>
</evidence>
<dbReference type="InterPro" id="IPR050327">
    <property type="entry name" value="Proton-linked_MCT"/>
</dbReference>
<protein>
    <recommendedName>
        <fullName evidence="3">Major facilitator superfamily (MFS) profile domain-containing protein</fullName>
    </recommendedName>
</protein>
<feature type="transmembrane region" description="Helical" evidence="1">
    <location>
        <begin position="204"/>
        <end position="225"/>
    </location>
</feature>
<dbReference type="InterPro" id="IPR011701">
    <property type="entry name" value="MFS"/>
</dbReference>
<evidence type="ECO:0000256" key="1">
    <source>
        <dbReference type="SAM" id="Phobius"/>
    </source>
</evidence>
<evidence type="ECO:0000313" key="2">
    <source>
        <dbReference type="EMBL" id="SVB30685.1"/>
    </source>
</evidence>
<dbReference type="Gene3D" id="1.20.1250.20">
    <property type="entry name" value="MFS general substrate transporter like domains"/>
    <property type="match status" value="2"/>
</dbReference>
<dbReference type="PANTHER" id="PTHR11360">
    <property type="entry name" value="MONOCARBOXYLATE TRANSPORTER"/>
    <property type="match status" value="1"/>
</dbReference>
<keyword evidence="1" id="KW-0812">Transmembrane</keyword>
<organism evidence="2">
    <name type="scientific">marine metagenome</name>
    <dbReference type="NCBI Taxonomy" id="408172"/>
    <lineage>
        <taxon>unclassified sequences</taxon>
        <taxon>metagenomes</taxon>
        <taxon>ecological metagenomes</taxon>
    </lineage>
</organism>
<dbReference type="Pfam" id="PF07690">
    <property type="entry name" value="MFS_1"/>
    <property type="match status" value="1"/>
</dbReference>
<reference evidence="2" key="1">
    <citation type="submission" date="2018-05" db="EMBL/GenBank/DDBJ databases">
        <authorList>
            <person name="Lanie J.A."/>
            <person name="Ng W.-L."/>
            <person name="Kazmierczak K.M."/>
            <person name="Andrzejewski T.M."/>
            <person name="Davidsen T.M."/>
            <person name="Wayne K.J."/>
            <person name="Tettelin H."/>
            <person name="Glass J.I."/>
            <person name="Rusch D."/>
            <person name="Podicherti R."/>
            <person name="Tsui H.-C.T."/>
            <person name="Winkler M.E."/>
        </authorList>
    </citation>
    <scope>NUCLEOTIDE SEQUENCE</scope>
</reference>
<feature type="transmembrane region" description="Helical" evidence="1">
    <location>
        <begin position="418"/>
        <end position="439"/>
    </location>
</feature>
<feature type="transmembrane region" description="Helical" evidence="1">
    <location>
        <begin position="302"/>
        <end position="321"/>
    </location>
</feature>
<feature type="transmembrane region" description="Helical" evidence="1">
    <location>
        <begin position="128"/>
        <end position="150"/>
    </location>
</feature>
<feature type="transmembrane region" description="Helical" evidence="1">
    <location>
        <begin position="70"/>
        <end position="88"/>
    </location>
</feature>
<sequence>VADSDSNSHLKGFWNVRTPFAPSRSPFFYGWVIVFAATLGNIFSIPGQTMGFSVFTDLLMEELKLTRVELSLAYCLGTVASGLTLPWLGKVLDQWGERKMAVYSVVATGLILFYLAQTGPLSRALGSILPAGTAAFLVIGVGFYMIRAAAQGVLSMTCRNAVGKWFDHQRGLALAISGVLVSFSYSLAPRGLDWLIQKYGGHEGAWIAMGIGTLVIMAPLAWLLFRDRPEDDGLKMDNGKSTKKENLNPDMHIHHEFTRSEVIRDYSFWVFNLTFSFFGLYATAFTFHILSLGEEYSIDREYILRLFFPIAVVSVITNLIVGVINSHIRLKTLLFIMNLGCLSAVLGMLYLDHPAGIPAYVIGSGIAGGGFVSLSGIVFPRFYGRKHLGAISGVNMSSTVIASGLGPLLYAACNDLTNSYRLILIGSAYIPAALALLSLRADNPQMKLTEA</sequence>
<dbReference type="InterPro" id="IPR036259">
    <property type="entry name" value="MFS_trans_sf"/>
</dbReference>